<feature type="modified residue" description="4-aspartylphosphate" evidence="5">
    <location>
        <position position="54"/>
    </location>
</feature>
<dbReference type="SUPFAM" id="SSF52172">
    <property type="entry name" value="CheY-like"/>
    <property type="match status" value="1"/>
</dbReference>
<evidence type="ECO:0000259" key="7">
    <source>
        <dbReference type="PROSITE" id="PS50110"/>
    </source>
</evidence>
<geneLocation type="plasmid" evidence="8 9">
    <name>pPV15</name>
</geneLocation>
<evidence type="ECO:0000313" key="9">
    <source>
        <dbReference type="Proteomes" id="UP000035085"/>
    </source>
</evidence>
<reference evidence="9" key="1">
    <citation type="submission" date="2015-02" db="EMBL/GenBank/DDBJ databases">
        <title>Complete Genome Sequencing of Pandoraea vervacti NS15 sp. nov.</title>
        <authorList>
            <person name="Chan K.-G."/>
        </authorList>
    </citation>
    <scope>NUCLEOTIDE SEQUENCE [LARGE SCALE GENOMIC DNA]</scope>
    <source>
        <strain evidence="9">NS15</strain>
        <plasmid evidence="9">pPV15</plasmid>
    </source>
</reference>
<evidence type="ECO:0000256" key="4">
    <source>
        <dbReference type="ARBA" id="ARBA00023163"/>
    </source>
</evidence>
<evidence type="ECO:0000256" key="2">
    <source>
        <dbReference type="ARBA" id="ARBA00023015"/>
    </source>
</evidence>
<keyword evidence="2" id="KW-0805">Transcription regulation</keyword>
<keyword evidence="1 5" id="KW-0597">Phosphoprotein</keyword>
<dbReference type="PRINTS" id="PR00038">
    <property type="entry name" value="HTHLUXR"/>
</dbReference>
<dbReference type="InterPro" id="IPR039420">
    <property type="entry name" value="WalR-like"/>
</dbReference>
<dbReference type="PROSITE" id="PS50043">
    <property type="entry name" value="HTH_LUXR_2"/>
    <property type="match status" value="1"/>
</dbReference>
<dbReference type="SUPFAM" id="SSF46894">
    <property type="entry name" value="C-terminal effector domain of the bipartite response regulators"/>
    <property type="match status" value="1"/>
</dbReference>
<name>A0ABN4FWU7_9BURK</name>
<keyword evidence="4" id="KW-0804">Transcription</keyword>
<dbReference type="PANTHER" id="PTHR43214">
    <property type="entry name" value="TWO-COMPONENT RESPONSE REGULATOR"/>
    <property type="match status" value="1"/>
</dbReference>
<dbReference type="PROSITE" id="PS50110">
    <property type="entry name" value="RESPONSE_REGULATORY"/>
    <property type="match status" value="1"/>
</dbReference>
<dbReference type="GO" id="GO:0003677">
    <property type="term" value="F:DNA binding"/>
    <property type="evidence" value="ECO:0007669"/>
    <property type="project" value="UniProtKB-KW"/>
</dbReference>
<feature type="domain" description="HTH luxR-type" evidence="6">
    <location>
        <begin position="143"/>
        <end position="208"/>
    </location>
</feature>
<dbReference type="RefSeq" id="WP_044458650.1">
    <property type="nucleotide sequence ID" value="NZ_CP010898.2"/>
</dbReference>
<dbReference type="InterPro" id="IPR000792">
    <property type="entry name" value="Tscrpt_reg_LuxR_C"/>
</dbReference>
<dbReference type="CDD" id="cd17535">
    <property type="entry name" value="REC_NarL-like"/>
    <property type="match status" value="1"/>
</dbReference>
<evidence type="ECO:0000259" key="6">
    <source>
        <dbReference type="PROSITE" id="PS50043"/>
    </source>
</evidence>
<dbReference type="CDD" id="cd06170">
    <property type="entry name" value="LuxR_C_like"/>
    <property type="match status" value="1"/>
</dbReference>
<evidence type="ECO:0000313" key="8">
    <source>
        <dbReference type="EMBL" id="AJP60174.1"/>
    </source>
</evidence>
<dbReference type="Proteomes" id="UP000035085">
    <property type="component" value="Plasmid pPV15"/>
</dbReference>
<evidence type="ECO:0000256" key="3">
    <source>
        <dbReference type="ARBA" id="ARBA00023125"/>
    </source>
</evidence>
<dbReference type="SMART" id="SM00421">
    <property type="entry name" value="HTH_LUXR"/>
    <property type="match status" value="1"/>
</dbReference>
<keyword evidence="9" id="KW-1185">Reference proteome</keyword>
<keyword evidence="8" id="KW-0614">Plasmid</keyword>
<dbReference type="InterPro" id="IPR058245">
    <property type="entry name" value="NreC/VraR/RcsB-like_REC"/>
</dbReference>
<dbReference type="Pfam" id="PF00072">
    <property type="entry name" value="Response_reg"/>
    <property type="match status" value="1"/>
</dbReference>
<gene>
    <name evidence="8" type="ORF">UC34_25085</name>
</gene>
<organism evidence="8 9">
    <name type="scientific">Pandoraea vervacti</name>
    <dbReference type="NCBI Taxonomy" id="656178"/>
    <lineage>
        <taxon>Bacteria</taxon>
        <taxon>Pseudomonadati</taxon>
        <taxon>Pseudomonadota</taxon>
        <taxon>Betaproteobacteria</taxon>
        <taxon>Burkholderiales</taxon>
        <taxon>Burkholderiaceae</taxon>
        <taxon>Pandoraea</taxon>
    </lineage>
</organism>
<dbReference type="Gene3D" id="3.40.50.2300">
    <property type="match status" value="1"/>
</dbReference>
<dbReference type="InterPro" id="IPR011006">
    <property type="entry name" value="CheY-like_superfamily"/>
</dbReference>
<feature type="domain" description="Response regulatory" evidence="7">
    <location>
        <begin position="3"/>
        <end position="119"/>
    </location>
</feature>
<dbReference type="InterPro" id="IPR016032">
    <property type="entry name" value="Sig_transdc_resp-reg_C-effctor"/>
</dbReference>
<accession>A0ABN4FWU7</accession>
<dbReference type="InterPro" id="IPR001789">
    <property type="entry name" value="Sig_transdc_resp-reg_receiver"/>
</dbReference>
<dbReference type="PANTHER" id="PTHR43214:SF41">
    <property type="entry name" value="NITRATE_NITRITE RESPONSE REGULATOR PROTEIN NARP"/>
    <property type="match status" value="1"/>
</dbReference>
<dbReference type="Pfam" id="PF00196">
    <property type="entry name" value="GerE"/>
    <property type="match status" value="1"/>
</dbReference>
<protein>
    <submittedName>
        <fullName evidence="8">DNA-binding response regulator</fullName>
    </submittedName>
</protein>
<proteinExistence type="predicted"/>
<sequence>MTRIIVADDHTLIRAGLQRILAGIDDLELVGEAANGAQAVTLLERSLCDVLLLDLSMPGRSGIDLISHIKASFPKVAILVLTMHGEEQYAVRALKAGASGYLTKESAPAELVLAVRKVDSGGVYLSPSMAEKIAQDLASAVADGPGYRRLSDREFDVFLMLARGLNLGQIAEVLCVSAKTVSTYKARVLQKLQLTSQAELVPYALRYDLLHDSLWAD</sequence>
<evidence type="ECO:0000256" key="5">
    <source>
        <dbReference type="PROSITE-ProRule" id="PRU00169"/>
    </source>
</evidence>
<evidence type="ECO:0000256" key="1">
    <source>
        <dbReference type="ARBA" id="ARBA00022553"/>
    </source>
</evidence>
<dbReference type="SMART" id="SM00448">
    <property type="entry name" value="REC"/>
    <property type="match status" value="1"/>
</dbReference>
<keyword evidence="3 8" id="KW-0238">DNA-binding</keyword>
<dbReference type="EMBL" id="CP010898">
    <property type="protein sequence ID" value="AJP60174.1"/>
    <property type="molecule type" value="Genomic_DNA"/>
</dbReference>